<name>U5N8K7_9BURK</name>
<dbReference type="Gene3D" id="1.25.40.10">
    <property type="entry name" value="Tetratricopeptide repeat domain"/>
    <property type="match status" value="1"/>
</dbReference>
<dbReference type="AlphaFoldDB" id="U5N8K7"/>
<evidence type="ECO:0000313" key="4">
    <source>
        <dbReference type="EMBL" id="AGX87856.1"/>
    </source>
</evidence>
<keyword evidence="5" id="KW-1185">Reference proteome</keyword>
<dbReference type="SUPFAM" id="SSF48452">
    <property type="entry name" value="TPR-like"/>
    <property type="match status" value="1"/>
</dbReference>
<dbReference type="SMART" id="SM00028">
    <property type="entry name" value="TPR"/>
    <property type="match status" value="3"/>
</dbReference>
<feature type="transmembrane region" description="Helical" evidence="3">
    <location>
        <begin position="191"/>
        <end position="208"/>
    </location>
</feature>
<dbReference type="Proteomes" id="UP000017184">
    <property type="component" value="Chromosome"/>
</dbReference>
<reference evidence="4 5" key="1">
    <citation type="journal article" date="2013" name="Genome Biol.">
        <title>Genomic analysis reveals key aspects of prokaryotic symbiosis in the phototrophic consortium "Chlorochromatium aggregatum".</title>
        <authorList>
            <person name="Liu Z."/>
            <person name="Muller J."/>
            <person name="Li T."/>
            <person name="Alvey R.M."/>
            <person name="Vogl K."/>
            <person name="Frigaard N.U."/>
            <person name="Rockwell N.C."/>
            <person name="Boyd E.S."/>
            <person name="Tomsho L.P."/>
            <person name="Schuster S.C."/>
            <person name="Henke P."/>
            <person name="Rohde M."/>
            <person name="Overmann J."/>
            <person name="Bryant D.A."/>
        </authorList>
    </citation>
    <scope>NUCLEOTIDE SEQUENCE [LARGE SCALE GENOMIC DNA]</scope>
    <source>
        <strain evidence="4">CR</strain>
    </source>
</reference>
<dbReference type="HOGENOM" id="CLU_025919_0_0_4"/>
<feature type="transmembrane region" description="Helical" evidence="3">
    <location>
        <begin position="347"/>
        <end position="367"/>
    </location>
</feature>
<dbReference type="RefSeq" id="WP_022774146.1">
    <property type="nucleotide sequence ID" value="NC_022576.1"/>
</dbReference>
<feature type="transmembrane region" description="Helical" evidence="3">
    <location>
        <begin position="288"/>
        <end position="307"/>
    </location>
</feature>
<dbReference type="GO" id="GO:0035269">
    <property type="term" value="P:protein O-linked glycosylation via mannose"/>
    <property type="evidence" value="ECO:0007669"/>
    <property type="project" value="TreeGrafter"/>
</dbReference>
<feature type="transmembrane region" description="Helical" evidence="3">
    <location>
        <begin position="145"/>
        <end position="163"/>
    </location>
</feature>
<dbReference type="OrthoDB" id="509324at2"/>
<dbReference type="InterPro" id="IPR019734">
    <property type="entry name" value="TPR_rpt"/>
</dbReference>
<dbReference type="PANTHER" id="PTHR44227:SF3">
    <property type="entry name" value="PROTEIN O-MANNOSYL-TRANSFERASE TMTC4"/>
    <property type="match status" value="1"/>
</dbReference>
<dbReference type="GO" id="GO:0000030">
    <property type="term" value="F:mannosyltransferase activity"/>
    <property type="evidence" value="ECO:0007669"/>
    <property type="project" value="TreeGrafter"/>
</dbReference>
<feature type="transmembrane region" description="Helical" evidence="3">
    <location>
        <begin position="373"/>
        <end position="392"/>
    </location>
</feature>
<sequence length="555" mass="63177">MRTFLKAVLPLALLCAATVGLYAAFLSNALFFDDWNFFRTTKLGQPALFTTPGPWYELRGLPYATFLWTQAWWGAEVRSHRIVQLSLHVAVVCALYWLLAHLFALAQVEGRERPFPPRVVAFLGALWFALHPVATYAAGYLVQRTVLMSTFFALLAMLAYTWGSVQERRWGLWMAVLLYAMAVYSKEHAVLLPAVLVALTAWLHTDWIARMRARWPVFVAMALIAAWAVWGRTWLLATAYEERVTDVFPDLGLAYPLSVLTQSWLFFKYLFLWLFPNTQWMSIDMREYFASAVWSPYLLALVAYLAWGGMGAWLLLRRGVVGLVGLGMLFPWLLFGTEFSTVRMQEVFVLYRGYLWMPGVFLALGWVATRMRLRVIIAMGLVVALTLVPLSMERLVTCSHLVMVWSDAERLVRDRPLVPGAYRIHYNLGRELIPVNNFQEAMHHLRIAILLRENMWPAWINLGVTYSILKENTKAVTAFNIAMRIVEDLHEPPNGIIHHGRAQAYEALGKREEALADYRKSCELSNVGCIAMQRLATTSTPVNATPSPLPPTSRP</sequence>
<feature type="transmembrane region" description="Helical" evidence="3">
    <location>
        <begin position="255"/>
        <end position="276"/>
    </location>
</feature>
<evidence type="ECO:0000313" key="5">
    <source>
        <dbReference type="Proteomes" id="UP000017184"/>
    </source>
</evidence>
<feature type="transmembrane region" description="Helical" evidence="3">
    <location>
        <begin position="313"/>
        <end position="335"/>
    </location>
</feature>
<dbReference type="GO" id="GO:0030968">
    <property type="term" value="P:endoplasmic reticulum unfolded protein response"/>
    <property type="evidence" value="ECO:0007669"/>
    <property type="project" value="TreeGrafter"/>
</dbReference>
<keyword evidence="3" id="KW-0812">Transmembrane</keyword>
<organism evidence="4 5">
    <name type="scientific">Candidatus Symbiobacter mobilis CR</name>
    <dbReference type="NCBI Taxonomy" id="946483"/>
    <lineage>
        <taxon>Bacteria</taxon>
        <taxon>Pseudomonadati</taxon>
        <taxon>Pseudomonadota</taxon>
        <taxon>Betaproteobacteria</taxon>
        <taxon>Burkholderiales</taxon>
        <taxon>Comamonadaceae</taxon>
    </lineage>
</organism>
<keyword evidence="2" id="KW-0802">TPR repeat</keyword>
<evidence type="ECO:0000256" key="2">
    <source>
        <dbReference type="ARBA" id="ARBA00022803"/>
    </source>
</evidence>
<dbReference type="Pfam" id="PF13181">
    <property type="entry name" value="TPR_8"/>
    <property type="match status" value="1"/>
</dbReference>
<dbReference type="eggNOG" id="COG0457">
    <property type="taxonomic scope" value="Bacteria"/>
</dbReference>
<keyword evidence="1" id="KW-0677">Repeat</keyword>
<evidence type="ECO:0000256" key="1">
    <source>
        <dbReference type="ARBA" id="ARBA00022737"/>
    </source>
</evidence>
<feature type="transmembrane region" description="Helical" evidence="3">
    <location>
        <begin position="215"/>
        <end position="235"/>
    </location>
</feature>
<dbReference type="InterPro" id="IPR011990">
    <property type="entry name" value="TPR-like_helical_dom_sf"/>
</dbReference>
<dbReference type="STRING" id="946483.Cenrod_1772"/>
<accession>U5N8K7</accession>
<keyword evidence="3" id="KW-0472">Membrane</keyword>
<dbReference type="InterPro" id="IPR052346">
    <property type="entry name" value="O-mannosyl-transferase_TMTC"/>
</dbReference>
<feature type="transmembrane region" description="Helical" evidence="3">
    <location>
        <begin position="82"/>
        <end position="106"/>
    </location>
</feature>
<feature type="transmembrane region" description="Helical" evidence="3">
    <location>
        <begin position="118"/>
        <end position="139"/>
    </location>
</feature>
<proteinExistence type="predicted"/>
<protein>
    <submittedName>
        <fullName evidence="4">Tetratricopeptide TPR_1 repeat-containing protein</fullName>
    </submittedName>
</protein>
<evidence type="ECO:0000256" key="3">
    <source>
        <dbReference type="SAM" id="Phobius"/>
    </source>
</evidence>
<dbReference type="PANTHER" id="PTHR44227">
    <property type="match status" value="1"/>
</dbReference>
<dbReference type="EMBL" id="CP004885">
    <property type="protein sequence ID" value="AGX87856.1"/>
    <property type="molecule type" value="Genomic_DNA"/>
</dbReference>
<gene>
    <name evidence="4" type="ORF">Cenrod_1772</name>
</gene>
<keyword evidence="3" id="KW-1133">Transmembrane helix</keyword>
<dbReference type="KEGG" id="cbx:Cenrod_1772"/>